<dbReference type="Gene3D" id="4.10.240.10">
    <property type="entry name" value="Zn(2)-C6 fungal-type DNA-binding domain"/>
    <property type="match status" value="1"/>
</dbReference>
<evidence type="ECO:0000256" key="5">
    <source>
        <dbReference type="ARBA" id="ARBA00023242"/>
    </source>
</evidence>
<evidence type="ECO:0000256" key="3">
    <source>
        <dbReference type="ARBA" id="ARBA00023125"/>
    </source>
</evidence>
<dbReference type="GO" id="GO:0000981">
    <property type="term" value="F:DNA-binding transcription factor activity, RNA polymerase II-specific"/>
    <property type="evidence" value="ECO:0007669"/>
    <property type="project" value="InterPro"/>
</dbReference>
<dbReference type="CDD" id="cd00067">
    <property type="entry name" value="GAL4"/>
    <property type="match status" value="1"/>
</dbReference>
<evidence type="ECO:0000313" key="9">
    <source>
        <dbReference type="Proteomes" id="UP000191285"/>
    </source>
</evidence>
<evidence type="ECO:0000313" key="8">
    <source>
        <dbReference type="EMBL" id="OQE17243.1"/>
    </source>
</evidence>
<accession>A0A1V6SUH6</accession>
<keyword evidence="9" id="KW-1185">Reference proteome</keyword>
<feature type="region of interest" description="Disordered" evidence="6">
    <location>
        <begin position="355"/>
        <end position="387"/>
    </location>
</feature>
<dbReference type="PANTHER" id="PTHR47540">
    <property type="entry name" value="THIAMINE REPRESSIBLE GENES REGULATORY PROTEIN THI5"/>
    <property type="match status" value="1"/>
</dbReference>
<feature type="compositionally biased region" description="Polar residues" evidence="6">
    <location>
        <begin position="119"/>
        <end position="129"/>
    </location>
</feature>
<gene>
    <name evidence="8" type="ORF">PENSTE_c021G05785</name>
</gene>
<name>A0A1V6SUH6_9EURO</name>
<reference evidence="9" key="1">
    <citation type="journal article" date="2017" name="Nat. Microbiol.">
        <title>Global analysis of biosynthetic gene clusters reveals vast potential of secondary metabolite production in Penicillium species.</title>
        <authorList>
            <person name="Nielsen J.C."/>
            <person name="Grijseels S."/>
            <person name="Prigent S."/>
            <person name="Ji B."/>
            <person name="Dainat J."/>
            <person name="Nielsen K.F."/>
            <person name="Frisvad J.C."/>
            <person name="Workman M."/>
            <person name="Nielsen J."/>
        </authorList>
    </citation>
    <scope>NUCLEOTIDE SEQUENCE [LARGE SCALE GENOMIC DNA]</scope>
    <source>
        <strain evidence="9">IBT 24891</strain>
    </source>
</reference>
<comment type="caution">
    <text evidence="8">The sequence shown here is derived from an EMBL/GenBank/DDBJ whole genome shotgun (WGS) entry which is preliminary data.</text>
</comment>
<evidence type="ECO:0000256" key="4">
    <source>
        <dbReference type="ARBA" id="ARBA00023163"/>
    </source>
</evidence>
<dbReference type="InterPro" id="IPR051711">
    <property type="entry name" value="Stress_Response_Reg"/>
</dbReference>
<feature type="region of interest" description="Disordered" evidence="6">
    <location>
        <begin position="119"/>
        <end position="162"/>
    </location>
</feature>
<dbReference type="GO" id="GO:0008270">
    <property type="term" value="F:zinc ion binding"/>
    <property type="evidence" value="ECO:0007669"/>
    <property type="project" value="InterPro"/>
</dbReference>
<dbReference type="PROSITE" id="PS50048">
    <property type="entry name" value="ZN2_CY6_FUNGAL_2"/>
    <property type="match status" value="1"/>
</dbReference>
<keyword evidence="3" id="KW-0238">DNA-binding</keyword>
<dbReference type="GO" id="GO:0045944">
    <property type="term" value="P:positive regulation of transcription by RNA polymerase II"/>
    <property type="evidence" value="ECO:0007669"/>
    <property type="project" value="TreeGrafter"/>
</dbReference>
<dbReference type="STRING" id="303698.A0A1V6SUH6"/>
<dbReference type="EMBL" id="MLKD01000021">
    <property type="protein sequence ID" value="OQE17243.1"/>
    <property type="molecule type" value="Genomic_DNA"/>
</dbReference>
<keyword evidence="2" id="KW-0805">Transcription regulation</keyword>
<dbReference type="InterPro" id="IPR001138">
    <property type="entry name" value="Zn2Cys6_DnaBD"/>
</dbReference>
<dbReference type="SMART" id="SM00066">
    <property type="entry name" value="GAL4"/>
    <property type="match status" value="1"/>
</dbReference>
<sequence length="433" mass="48050">MAALSGETSFPDRDPKLHSACDECRKRKLKCSGDLAGCTRCLKQSIPCHYSVQKQMGRPKKRTRTSDDEGLEYPLQSTANVWPSPEETPPSGFSMEADSAYTPDSHLLCPQLFWQNRSGSNGLSPSSQPMPDLLADDADHNHSWRPNRLKNPNLPVPPSTSPWPDFSTVSEATAMPFPAPTTNFLDATSLPITPPMTNPLDPTPQCTCLSYLYLCLSHISSVASFPVNSHTICSLYIAARTARDVIRCESCPKNFATGVQNVMFTGTLLTVAADAWLRVYNTDAVDLGMQTAPPAFVSMALQSKDPTKFWNNWLRQVVRRAVVGGSLENDATTPCSGQPDLLSLIREVENRQRRWHGPGQHPFEGYNPFKNEQMETPSDECTNGKNDKDQKEHLCLKVVGSARAVLFRFEFEPEDFPEGVIPEDMQKKPSQSQ</sequence>
<evidence type="ECO:0000256" key="6">
    <source>
        <dbReference type="SAM" id="MobiDB-lite"/>
    </source>
</evidence>
<dbReference type="GO" id="GO:0043565">
    <property type="term" value="F:sequence-specific DNA binding"/>
    <property type="evidence" value="ECO:0007669"/>
    <property type="project" value="TreeGrafter"/>
</dbReference>
<dbReference type="PROSITE" id="PS00463">
    <property type="entry name" value="ZN2_CY6_FUNGAL_1"/>
    <property type="match status" value="1"/>
</dbReference>
<dbReference type="AlphaFoldDB" id="A0A1V6SUH6"/>
<dbReference type="Proteomes" id="UP000191285">
    <property type="component" value="Unassembled WGS sequence"/>
</dbReference>
<organism evidence="8 9">
    <name type="scientific">Penicillium steckii</name>
    <dbReference type="NCBI Taxonomy" id="303698"/>
    <lineage>
        <taxon>Eukaryota</taxon>
        <taxon>Fungi</taxon>
        <taxon>Dikarya</taxon>
        <taxon>Ascomycota</taxon>
        <taxon>Pezizomycotina</taxon>
        <taxon>Eurotiomycetes</taxon>
        <taxon>Eurotiomycetidae</taxon>
        <taxon>Eurotiales</taxon>
        <taxon>Aspergillaceae</taxon>
        <taxon>Penicillium</taxon>
    </lineage>
</organism>
<dbReference type="PANTHER" id="PTHR47540:SF4">
    <property type="entry name" value="TRANSCRIPTION FACTOR RGLT"/>
    <property type="match status" value="1"/>
</dbReference>
<protein>
    <recommendedName>
        <fullName evidence="7">Zn(2)-C6 fungal-type domain-containing protein</fullName>
    </recommendedName>
</protein>
<comment type="subcellular location">
    <subcellularLocation>
        <location evidence="1">Nucleus</location>
    </subcellularLocation>
</comment>
<evidence type="ECO:0000256" key="1">
    <source>
        <dbReference type="ARBA" id="ARBA00004123"/>
    </source>
</evidence>
<keyword evidence="5" id="KW-0539">Nucleus</keyword>
<dbReference type="OrthoDB" id="10261408at2759"/>
<keyword evidence="4" id="KW-0804">Transcription</keyword>
<evidence type="ECO:0000259" key="7">
    <source>
        <dbReference type="PROSITE" id="PS50048"/>
    </source>
</evidence>
<evidence type="ECO:0000256" key="2">
    <source>
        <dbReference type="ARBA" id="ARBA00023015"/>
    </source>
</evidence>
<dbReference type="Pfam" id="PF00172">
    <property type="entry name" value="Zn_clus"/>
    <property type="match status" value="1"/>
</dbReference>
<feature type="domain" description="Zn(2)-C6 fungal-type" evidence="7">
    <location>
        <begin position="20"/>
        <end position="50"/>
    </location>
</feature>
<dbReference type="SUPFAM" id="SSF57701">
    <property type="entry name" value="Zn2/Cys6 DNA-binding domain"/>
    <property type="match status" value="1"/>
</dbReference>
<dbReference type="GO" id="GO:0005634">
    <property type="term" value="C:nucleus"/>
    <property type="evidence" value="ECO:0007669"/>
    <property type="project" value="UniProtKB-SubCell"/>
</dbReference>
<dbReference type="InterPro" id="IPR036864">
    <property type="entry name" value="Zn2-C6_fun-type_DNA-bd_sf"/>
</dbReference>
<feature type="compositionally biased region" description="Polar residues" evidence="6">
    <location>
        <begin position="374"/>
        <end position="384"/>
    </location>
</feature>
<proteinExistence type="predicted"/>